<dbReference type="RefSeq" id="WP_178124146.1">
    <property type="nucleotide sequence ID" value="NZ_JAGYHE010000004.1"/>
</dbReference>
<dbReference type="Proteomes" id="UP000676035">
    <property type="component" value="Unassembled WGS sequence"/>
</dbReference>
<organism evidence="1 2">
    <name type="scientific">Pseudomonas rustica</name>
    <dbReference type="NCBI Taxonomy" id="2827099"/>
    <lineage>
        <taxon>Bacteria</taxon>
        <taxon>Pseudomonadati</taxon>
        <taxon>Pseudomonadota</taxon>
        <taxon>Gammaproteobacteria</taxon>
        <taxon>Pseudomonadales</taxon>
        <taxon>Pseudomonadaceae</taxon>
        <taxon>Pseudomonas</taxon>
    </lineage>
</organism>
<evidence type="ECO:0000313" key="1">
    <source>
        <dbReference type="EMBL" id="MBS4078871.1"/>
    </source>
</evidence>
<protein>
    <submittedName>
        <fullName evidence="1">Transcriptional regulator</fullName>
    </submittedName>
</protein>
<reference evidence="1 2" key="1">
    <citation type="submission" date="2021-04" db="EMBL/GenBank/DDBJ databases">
        <title>Pseudomonas rustica sp. nov. isolated from raw milk.</title>
        <authorList>
            <person name="Fiedler G."/>
            <person name="Gieschler S."/>
            <person name="Kabisch J."/>
            <person name="Grimmler C."/>
            <person name="Brinks E."/>
            <person name="Wagner N."/>
            <person name="Hetzer B."/>
            <person name="Franz C.M.A.P."/>
            <person name="Boehnlein C."/>
        </authorList>
    </citation>
    <scope>NUCLEOTIDE SEQUENCE [LARGE SCALE GENOMIC DNA]</scope>
    <source>
        <strain evidence="1 2">MBT-4</strain>
    </source>
</reference>
<name>A0ABS5MYU6_9PSED</name>
<dbReference type="EMBL" id="JAGYHF010000005">
    <property type="protein sequence ID" value="MBS4078871.1"/>
    <property type="molecule type" value="Genomic_DNA"/>
</dbReference>
<sequence>MTEEFKNWDSADYLLTDEDFEAYLEVCLEEAGGDAAIIVKAYETIERARRRLQPLSVPFGACETLRNSGQPAISEPDRESTCL</sequence>
<keyword evidence="2" id="KW-1185">Reference proteome</keyword>
<gene>
    <name evidence="1" type="ORF">KFS80_11305</name>
</gene>
<evidence type="ECO:0000313" key="2">
    <source>
        <dbReference type="Proteomes" id="UP000676035"/>
    </source>
</evidence>
<comment type="caution">
    <text evidence="1">The sequence shown here is derived from an EMBL/GenBank/DDBJ whole genome shotgun (WGS) entry which is preliminary data.</text>
</comment>
<proteinExistence type="predicted"/>
<accession>A0ABS5MYU6</accession>